<dbReference type="Proteomes" id="UP001597042">
    <property type="component" value="Unassembled WGS sequence"/>
</dbReference>
<feature type="transmembrane region" description="Helical" evidence="1">
    <location>
        <begin position="21"/>
        <end position="42"/>
    </location>
</feature>
<keyword evidence="3" id="KW-1185">Reference proteome</keyword>
<protein>
    <submittedName>
        <fullName evidence="2">DUF4307 domain-containing protein</fullName>
    </submittedName>
</protein>
<keyword evidence="1" id="KW-0812">Transmembrane</keyword>
<dbReference type="Pfam" id="PF14155">
    <property type="entry name" value="DUF4307"/>
    <property type="match status" value="1"/>
</dbReference>
<organism evidence="2 3">
    <name type="scientific">Microbacterium koreense</name>
    <dbReference type="NCBI Taxonomy" id="323761"/>
    <lineage>
        <taxon>Bacteria</taxon>
        <taxon>Bacillati</taxon>
        <taxon>Actinomycetota</taxon>
        <taxon>Actinomycetes</taxon>
        <taxon>Micrococcales</taxon>
        <taxon>Microbacteriaceae</taxon>
        <taxon>Microbacterium</taxon>
    </lineage>
</organism>
<evidence type="ECO:0000256" key="1">
    <source>
        <dbReference type="SAM" id="Phobius"/>
    </source>
</evidence>
<keyword evidence="1" id="KW-0472">Membrane</keyword>
<evidence type="ECO:0000313" key="3">
    <source>
        <dbReference type="Proteomes" id="UP001597042"/>
    </source>
</evidence>
<sequence length="130" mass="14203">MTTQQMLDERYGRRRASSARWVIVVAIAVGAVLTGLLAWSTISSALESVDVRTTGYEIVDERTVVLNLQFTAPTGRGVACALEAQDEEHGVVGWKIVEYEPSDQHARAFEEVIPTTAEATSGFVNSCWVT</sequence>
<proteinExistence type="predicted"/>
<gene>
    <name evidence="2" type="ORF">ACFQZV_07115</name>
</gene>
<dbReference type="InterPro" id="IPR025443">
    <property type="entry name" value="DUF4307"/>
</dbReference>
<name>A0ABW2ZR08_9MICO</name>
<keyword evidence="1" id="KW-1133">Transmembrane helix</keyword>
<evidence type="ECO:0000313" key="2">
    <source>
        <dbReference type="EMBL" id="MFD0781068.1"/>
    </source>
</evidence>
<reference evidence="3" key="1">
    <citation type="journal article" date="2019" name="Int. J. Syst. Evol. Microbiol.">
        <title>The Global Catalogue of Microorganisms (GCM) 10K type strain sequencing project: providing services to taxonomists for standard genome sequencing and annotation.</title>
        <authorList>
            <consortium name="The Broad Institute Genomics Platform"/>
            <consortium name="The Broad Institute Genome Sequencing Center for Infectious Disease"/>
            <person name="Wu L."/>
            <person name="Ma J."/>
        </authorList>
    </citation>
    <scope>NUCLEOTIDE SEQUENCE [LARGE SCALE GENOMIC DNA]</scope>
    <source>
        <strain evidence="3">CCUG 50754</strain>
    </source>
</reference>
<dbReference type="EMBL" id="JBHTIM010000001">
    <property type="protein sequence ID" value="MFD0781068.1"/>
    <property type="molecule type" value="Genomic_DNA"/>
</dbReference>
<dbReference type="RefSeq" id="WP_378750285.1">
    <property type="nucleotide sequence ID" value="NZ_JBHSSV010000002.1"/>
</dbReference>
<comment type="caution">
    <text evidence="2">The sequence shown here is derived from an EMBL/GenBank/DDBJ whole genome shotgun (WGS) entry which is preliminary data.</text>
</comment>
<accession>A0ABW2ZR08</accession>